<sequence>MVNAQIKDTGLGNCMALEDIPVLNCSSVNDPITAINNSNCILNSDVVELESEVYNFETDGFHLNNLSQFSREVTLYIAGFVSHKLSTKIKCDICNGALFGNKSNFFYSIINMKDKGGLHYPSNDIVQVCVATEKYFKIYYDKKPFNKMLIITNVLKSFINNNSIFNSIKHHNDQNGPLENHVVLLIKAIISTYSDIKINYFCRTGNETLSLRTWYNKLTLFRGQYIFK</sequence>
<accession>A0AAV0VXH1</accession>
<comment type="caution">
    <text evidence="2">The sequence shown here is derived from an EMBL/GenBank/DDBJ whole genome shotgun (WGS) entry which is preliminary data.</text>
</comment>
<proteinExistence type="predicted"/>
<dbReference type="AlphaFoldDB" id="A0AAV0VXH1"/>
<organism evidence="2 3">
    <name type="scientific">Macrosiphum euphorbiae</name>
    <name type="common">potato aphid</name>
    <dbReference type="NCBI Taxonomy" id="13131"/>
    <lineage>
        <taxon>Eukaryota</taxon>
        <taxon>Metazoa</taxon>
        <taxon>Ecdysozoa</taxon>
        <taxon>Arthropoda</taxon>
        <taxon>Hexapoda</taxon>
        <taxon>Insecta</taxon>
        <taxon>Pterygota</taxon>
        <taxon>Neoptera</taxon>
        <taxon>Paraneoptera</taxon>
        <taxon>Hemiptera</taxon>
        <taxon>Sternorrhyncha</taxon>
        <taxon>Aphidomorpha</taxon>
        <taxon>Aphidoidea</taxon>
        <taxon>Aphididae</taxon>
        <taxon>Macrosiphini</taxon>
        <taxon>Macrosiphum</taxon>
    </lineage>
</organism>
<dbReference type="InterPro" id="IPR055035">
    <property type="entry name" value="THAP9_C"/>
</dbReference>
<evidence type="ECO:0000313" key="2">
    <source>
        <dbReference type="EMBL" id="CAI6347902.1"/>
    </source>
</evidence>
<dbReference type="EMBL" id="CARXXK010000001">
    <property type="protein sequence ID" value="CAI6347902.1"/>
    <property type="molecule type" value="Genomic_DNA"/>
</dbReference>
<dbReference type="PANTHER" id="PTHR47577:SF2">
    <property type="entry name" value="THAP DOMAIN CONTAINING 9"/>
    <property type="match status" value="1"/>
</dbReference>
<name>A0AAV0VXH1_9HEMI</name>
<gene>
    <name evidence="2" type="ORF">MEUPH1_LOCUS4630</name>
</gene>
<protein>
    <recommendedName>
        <fullName evidence="1">DNA transposase THAP9 C-terminal domain-containing protein</fullName>
    </recommendedName>
</protein>
<evidence type="ECO:0000313" key="3">
    <source>
        <dbReference type="Proteomes" id="UP001160148"/>
    </source>
</evidence>
<dbReference type="Pfam" id="PF22824">
    <property type="entry name" value="THAP9_C"/>
    <property type="match status" value="1"/>
</dbReference>
<keyword evidence="3" id="KW-1185">Reference proteome</keyword>
<feature type="domain" description="DNA transposase THAP9 C-terminal" evidence="1">
    <location>
        <begin position="63"/>
        <end position="200"/>
    </location>
</feature>
<evidence type="ECO:0000259" key="1">
    <source>
        <dbReference type="Pfam" id="PF22824"/>
    </source>
</evidence>
<reference evidence="2 3" key="1">
    <citation type="submission" date="2023-01" db="EMBL/GenBank/DDBJ databases">
        <authorList>
            <person name="Whitehead M."/>
        </authorList>
    </citation>
    <scope>NUCLEOTIDE SEQUENCE [LARGE SCALE GENOMIC DNA]</scope>
</reference>
<dbReference type="PANTHER" id="PTHR47577">
    <property type="entry name" value="THAP DOMAIN-CONTAINING PROTEIN 6"/>
    <property type="match status" value="1"/>
</dbReference>
<dbReference type="Proteomes" id="UP001160148">
    <property type="component" value="Unassembled WGS sequence"/>
</dbReference>